<accession>A0A7X9FT44</accession>
<evidence type="ECO:0000256" key="1">
    <source>
        <dbReference type="ARBA" id="ARBA00022676"/>
    </source>
</evidence>
<comment type="function">
    <text evidence="3">Purine nucleoside phosphorylase involved in purine salvage.</text>
</comment>
<comment type="caution">
    <text evidence="3">Lacks conserved residue(s) required for the propagation of feature annotation.</text>
</comment>
<feature type="binding site" evidence="3">
    <location>
        <position position="8"/>
    </location>
    <ligand>
        <name>phosphate</name>
        <dbReference type="ChEBI" id="CHEBI:43474"/>
    </ligand>
</feature>
<dbReference type="InterPro" id="IPR000845">
    <property type="entry name" value="Nucleoside_phosphorylase_d"/>
</dbReference>
<comment type="miscellaneous">
    <text evidence="3">Although this enzyme belongs to the family of MTA phosphorylases based on sequence homology, it lacks several conserved amino acids in the substrate binding pocket that confer specificity towards MTA.</text>
</comment>
<comment type="catalytic activity">
    <reaction evidence="3">
        <text>a purine D-ribonucleoside + phosphate = a purine nucleobase + alpha-D-ribose 1-phosphate</text>
        <dbReference type="Rhea" id="RHEA:19805"/>
        <dbReference type="ChEBI" id="CHEBI:26386"/>
        <dbReference type="ChEBI" id="CHEBI:43474"/>
        <dbReference type="ChEBI" id="CHEBI:57720"/>
        <dbReference type="ChEBI" id="CHEBI:142355"/>
        <dbReference type="EC" id="2.4.2.1"/>
    </reaction>
</comment>
<dbReference type="PANTHER" id="PTHR42679">
    <property type="entry name" value="S-METHYL-5'-THIOADENOSINE PHOSPHORYLASE"/>
    <property type="match status" value="1"/>
</dbReference>
<dbReference type="EC" id="2.4.2.1" evidence="3"/>
<dbReference type="UniPathway" id="UPA00606"/>
<dbReference type="InterPro" id="IPR035994">
    <property type="entry name" value="Nucleoside_phosphorylase_sf"/>
</dbReference>
<dbReference type="Pfam" id="PF01048">
    <property type="entry name" value="PNP_UDP_1"/>
    <property type="match status" value="1"/>
</dbReference>
<dbReference type="InterPro" id="IPR010044">
    <property type="entry name" value="MTAP"/>
</dbReference>
<organism evidence="5 6">
    <name type="scientific">SAR324 cluster bacterium</name>
    <dbReference type="NCBI Taxonomy" id="2024889"/>
    <lineage>
        <taxon>Bacteria</taxon>
        <taxon>Deltaproteobacteria</taxon>
        <taxon>SAR324 cluster</taxon>
    </lineage>
</organism>
<dbReference type="GO" id="GO:0019509">
    <property type="term" value="P:L-methionine salvage from methylthioadenosine"/>
    <property type="evidence" value="ECO:0007669"/>
    <property type="project" value="TreeGrafter"/>
</dbReference>
<comment type="pathway">
    <text evidence="3">Purine metabolism; purine nucleoside salvage.</text>
</comment>
<proteinExistence type="inferred from homology"/>
<feature type="binding site" evidence="3">
    <location>
        <begin position="83"/>
        <end position="84"/>
    </location>
    <ligand>
        <name>phosphate</name>
        <dbReference type="ChEBI" id="CHEBI:43474"/>
    </ligand>
</feature>
<dbReference type="HAMAP" id="MF_01963">
    <property type="entry name" value="MTAP"/>
    <property type="match status" value="1"/>
</dbReference>
<dbReference type="GO" id="GO:0006166">
    <property type="term" value="P:purine ribonucleoside salvage"/>
    <property type="evidence" value="ECO:0007669"/>
    <property type="project" value="UniProtKB-UniRule"/>
</dbReference>
<evidence type="ECO:0000259" key="4">
    <source>
        <dbReference type="Pfam" id="PF01048"/>
    </source>
</evidence>
<keyword evidence="1 3" id="KW-0328">Glycosyltransferase</keyword>
<name>A0A7X9FT44_9DELT</name>
<evidence type="ECO:0000313" key="5">
    <source>
        <dbReference type="EMBL" id="NMC63784.1"/>
    </source>
</evidence>
<comment type="similarity">
    <text evidence="3">Belongs to the PNP/MTAP phosphorylase family. MTAP subfamily.</text>
</comment>
<sequence>MLGIIGGSGFYSMEGLEGLEAHNVGTPFGNPSSPVMIGRIGSNPVAFMARHGEKHQFTPTEVNYRANIWALKTVGVDHAVSVSAVGSLDKNLEPSHLAIASQYIDFTKGKREPSFFGNGIVAHISTAEPTCPVLSAAINKCCIEKKLPVHTGVTYACVEGPRLGTRAESFFLRNSGAHIVGMTNVPEAFLAREAQICYTTLAVVTDYDCWLEDPEKHASVDKIIALYKENIEKVQDVLRILATRSHDSSNCNCQKSLDGAVVSSEDELSSKEKAILSFLRAKS</sequence>
<dbReference type="PANTHER" id="PTHR42679:SF2">
    <property type="entry name" value="S-METHYL-5'-THIOADENOSINE PHOSPHORYLASE"/>
    <property type="match status" value="1"/>
</dbReference>
<comment type="subunit">
    <text evidence="3">Homohexamer. Dimer of a homotrimer.</text>
</comment>
<feature type="binding site" evidence="3">
    <location>
        <begin position="50"/>
        <end position="51"/>
    </location>
    <ligand>
        <name>phosphate</name>
        <dbReference type="ChEBI" id="CHEBI:43474"/>
    </ligand>
</feature>
<feature type="domain" description="Nucleoside phosphorylase" evidence="4">
    <location>
        <begin position="2"/>
        <end position="240"/>
    </location>
</feature>
<dbReference type="Proteomes" id="UP000524246">
    <property type="component" value="Unassembled WGS sequence"/>
</dbReference>
<keyword evidence="3" id="KW-0660">Purine salvage</keyword>
<dbReference type="AlphaFoldDB" id="A0A7X9FT44"/>
<dbReference type="NCBIfam" id="TIGR01694">
    <property type="entry name" value="MTAP"/>
    <property type="match status" value="1"/>
</dbReference>
<dbReference type="Gene3D" id="3.40.50.1580">
    <property type="entry name" value="Nucleoside phosphorylase domain"/>
    <property type="match status" value="1"/>
</dbReference>
<keyword evidence="2 3" id="KW-0808">Transferase</keyword>
<comment type="caution">
    <text evidence="5">The sequence shown here is derived from an EMBL/GenBank/DDBJ whole genome shotgun (WGS) entry which is preliminary data.</text>
</comment>
<evidence type="ECO:0000256" key="3">
    <source>
        <dbReference type="HAMAP-Rule" id="MF_01963"/>
    </source>
</evidence>
<feature type="binding site" evidence="3">
    <location>
        <begin position="206"/>
        <end position="208"/>
    </location>
    <ligand>
        <name>substrate</name>
    </ligand>
</feature>
<gene>
    <name evidence="5" type="primary">mtnP</name>
    <name evidence="5" type="ORF">GYA55_11530</name>
</gene>
<dbReference type="EMBL" id="JAAZON010000526">
    <property type="protein sequence ID" value="NMC63784.1"/>
    <property type="molecule type" value="Genomic_DNA"/>
</dbReference>
<evidence type="ECO:0000313" key="6">
    <source>
        <dbReference type="Proteomes" id="UP000524246"/>
    </source>
</evidence>
<evidence type="ECO:0000256" key="2">
    <source>
        <dbReference type="ARBA" id="ARBA00022679"/>
    </source>
</evidence>
<reference evidence="5 6" key="1">
    <citation type="journal article" date="2020" name="Biotechnol. Biofuels">
        <title>New insights from the biogas microbiome by comprehensive genome-resolved metagenomics of nearly 1600 species originating from multiple anaerobic digesters.</title>
        <authorList>
            <person name="Campanaro S."/>
            <person name="Treu L."/>
            <person name="Rodriguez-R L.M."/>
            <person name="Kovalovszki A."/>
            <person name="Ziels R.M."/>
            <person name="Maus I."/>
            <person name="Zhu X."/>
            <person name="Kougias P.G."/>
            <person name="Basile A."/>
            <person name="Luo G."/>
            <person name="Schluter A."/>
            <person name="Konstantinidis K.T."/>
            <person name="Angelidaki I."/>
        </authorList>
    </citation>
    <scope>NUCLEOTIDE SEQUENCE [LARGE SCALE GENOMIC DNA]</scope>
    <source>
        <strain evidence="5">AS27yjCOA_65</strain>
    </source>
</reference>
<feature type="binding site" evidence="3">
    <location>
        <position position="183"/>
    </location>
    <ligand>
        <name>phosphate</name>
        <dbReference type="ChEBI" id="CHEBI:43474"/>
    </ligand>
</feature>
<dbReference type="GO" id="GO:0017061">
    <property type="term" value="F:S-methyl-5-thioadenosine phosphorylase activity"/>
    <property type="evidence" value="ECO:0007669"/>
    <property type="project" value="InterPro"/>
</dbReference>
<dbReference type="CDD" id="cd09010">
    <property type="entry name" value="MTAP_SsMTAPII_like_MTIP"/>
    <property type="match status" value="1"/>
</dbReference>
<dbReference type="GO" id="GO:0005829">
    <property type="term" value="C:cytosol"/>
    <property type="evidence" value="ECO:0007669"/>
    <property type="project" value="TreeGrafter"/>
</dbReference>
<feature type="binding site" evidence="3">
    <location>
        <position position="182"/>
    </location>
    <ligand>
        <name>substrate</name>
    </ligand>
</feature>
<dbReference type="SUPFAM" id="SSF53167">
    <property type="entry name" value="Purine and uridine phosphorylases"/>
    <property type="match status" value="1"/>
</dbReference>
<feature type="site" description="Important for substrate specificity" evidence="3">
    <location>
        <position position="220"/>
    </location>
</feature>
<protein>
    <recommendedName>
        <fullName evidence="3">Purine nucleoside phosphorylase</fullName>
        <shortName evidence="3">PNP</shortName>
        <ecNumber evidence="3">2.4.2.1</ecNumber>
    </recommendedName>
</protein>